<dbReference type="RefSeq" id="WP_284250728.1">
    <property type="nucleotide sequence ID" value="NZ_BSUM01000001.1"/>
</dbReference>
<dbReference type="Gene3D" id="2.130.10.10">
    <property type="entry name" value="YVTN repeat-like/Quinoprotein amine dehydrogenase"/>
    <property type="match status" value="1"/>
</dbReference>
<name>A0AA37XEV9_9MICO</name>
<comment type="caution">
    <text evidence="2">The sequence shown here is derived from an EMBL/GenBank/DDBJ whole genome shotgun (WGS) entry which is preliminary data.</text>
</comment>
<dbReference type="Proteomes" id="UP001157161">
    <property type="component" value="Unassembled WGS sequence"/>
</dbReference>
<accession>A0AA37XEV9</accession>
<protein>
    <submittedName>
        <fullName evidence="2">Uncharacterized protein</fullName>
    </submittedName>
</protein>
<organism evidence="2 3">
    <name type="scientific">Litorihabitans aurantiacus</name>
    <dbReference type="NCBI Taxonomy" id="1930061"/>
    <lineage>
        <taxon>Bacteria</taxon>
        <taxon>Bacillati</taxon>
        <taxon>Actinomycetota</taxon>
        <taxon>Actinomycetes</taxon>
        <taxon>Micrococcales</taxon>
        <taxon>Beutenbergiaceae</taxon>
        <taxon>Litorihabitans</taxon>
    </lineage>
</organism>
<gene>
    <name evidence="2" type="ORF">GCM10025875_20010</name>
</gene>
<dbReference type="InterPro" id="IPR011047">
    <property type="entry name" value="Quinoprotein_ADH-like_sf"/>
</dbReference>
<keyword evidence="3" id="KW-1185">Reference proteome</keyword>
<proteinExistence type="predicted"/>
<keyword evidence="1" id="KW-0472">Membrane</keyword>
<dbReference type="SUPFAM" id="SSF50998">
    <property type="entry name" value="Quinoprotein alcohol dehydrogenase-like"/>
    <property type="match status" value="1"/>
</dbReference>
<feature type="transmembrane region" description="Helical" evidence="1">
    <location>
        <begin position="67"/>
        <end position="84"/>
    </location>
</feature>
<keyword evidence="1" id="KW-0812">Transmembrane</keyword>
<dbReference type="InterPro" id="IPR015943">
    <property type="entry name" value="WD40/YVTN_repeat-like_dom_sf"/>
</dbReference>
<feature type="transmembrane region" description="Helical" evidence="1">
    <location>
        <begin position="41"/>
        <end position="60"/>
    </location>
</feature>
<evidence type="ECO:0000313" key="3">
    <source>
        <dbReference type="Proteomes" id="UP001157161"/>
    </source>
</evidence>
<sequence length="502" mass="51312">MNSNRGASAPHLTRAGLVLAVALVALGVVAATTAWSLVPSSLLYGAGVLLTAAGVLLLLARRPRARLIAPAALLVMALALPWLGQRIVYAPPGAATEVAAPALTAVLVELPDGLVGIASRSGVTAVDPDGRTAWSVAAGTDLDLRDDPDVSLLDGGRVLVTAPFSDRTVVLDGATGEVLVDRSLEPGGIVVAGSATGLVVETCPGGAQTADGALCSYAHVADDGATTWEVSAARANAKRLVDDRFDPDGPSAARVVPSTLVTSDPAGELQLRDVATGTVVSRHRATTTYLAGADTVITFEEVDAADDACRAEVLRTAADDAGRAAADVPCTWAPLDRSSSGYTTGDAVAWTLARTGADADRTDLPSDVVLDLATAEVRESTVASWTSGTTDVIGAGLRLEVVDGRAHAVDLATDEPLWDVPVPERANLRAQGGLVLVSTEAAPLPLHELWGPRSAGADVTVLDAVTGDVVTTWRGARALSVLDGRVLVLPSGFERLNVVTAD</sequence>
<dbReference type="EMBL" id="BSUM01000001">
    <property type="protein sequence ID" value="GMA32009.1"/>
    <property type="molecule type" value="Genomic_DNA"/>
</dbReference>
<reference evidence="2" key="2">
    <citation type="submission" date="2023-02" db="EMBL/GenBank/DDBJ databases">
        <authorList>
            <person name="Sun Q."/>
            <person name="Mori K."/>
        </authorList>
    </citation>
    <scope>NUCLEOTIDE SEQUENCE</scope>
    <source>
        <strain evidence="2">NBRC 112290</strain>
    </source>
</reference>
<keyword evidence="1" id="KW-1133">Transmembrane helix</keyword>
<evidence type="ECO:0000313" key="2">
    <source>
        <dbReference type="EMBL" id="GMA32009.1"/>
    </source>
</evidence>
<dbReference type="AlphaFoldDB" id="A0AA37XEV9"/>
<evidence type="ECO:0000256" key="1">
    <source>
        <dbReference type="SAM" id="Phobius"/>
    </source>
</evidence>
<reference evidence="2" key="1">
    <citation type="journal article" date="2014" name="Int. J. Syst. Evol. Microbiol.">
        <title>Complete genome sequence of Corynebacterium casei LMG S-19264T (=DSM 44701T), isolated from a smear-ripened cheese.</title>
        <authorList>
            <consortium name="US DOE Joint Genome Institute (JGI-PGF)"/>
            <person name="Walter F."/>
            <person name="Albersmeier A."/>
            <person name="Kalinowski J."/>
            <person name="Ruckert C."/>
        </authorList>
    </citation>
    <scope>NUCLEOTIDE SEQUENCE</scope>
    <source>
        <strain evidence="2">NBRC 112290</strain>
    </source>
</reference>